<dbReference type="GO" id="GO:0004519">
    <property type="term" value="F:endonuclease activity"/>
    <property type="evidence" value="ECO:0007669"/>
    <property type="project" value="UniProtKB-KW"/>
</dbReference>
<dbReference type="NCBIfam" id="TIGR01596">
    <property type="entry name" value="cas3_HD"/>
    <property type="match status" value="1"/>
</dbReference>
<dbReference type="GO" id="GO:0005524">
    <property type="term" value="F:ATP binding"/>
    <property type="evidence" value="ECO:0007669"/>
    <property type="project" value="UniProtKB-KW"/>
</dbReference>
<dbReference type="EMBL" id="JAFMPM010000008">
    <property type="protein sequence ID" value="MBO0615183.1"/>
    <property type="molecule type" value="Genomic_DNA"/>
</dbReference>
<keyword evidence="8" id="KW-0051">Antiviral defense</keyword>
<evidence type="ECO:0000256" key="4">
    <source>
        <dbReference type="ARBA" id="ARBA00022741"/>
    </source>
</evidence>
<dbReference type="InterPro" id="IPR027417">
    <property type="entry name" value="P-loop_NTPase"/>
</dbReference>
<evidence type="ECO:0000256" key="6">
    <source>
        <dbReference type="ARBA" id="ARBA00022806"/>
    </source>
</evidence>
<dbReference type="Pfam" id="PF22590">
    <property type="entry name" value="Cas3-like_C_2"/>
    <property type="match status" value="1"/>
</dbReference>
<keyword evidence="6" id="KW-0347">Helicase</keyword>
<reference evidence="11 13" key="1">
    <citation type="submission" date="2021-03" db="EMBL/GenBank/DDBJ databases">
        <title>Draft genome and methylome analysis of Thiotrix fructosivoruns ATCC 49748.</title>
        <authorList>
            <person name="Fomenkov A."/>
            <person name="Grabovich M.Y."/>
            <person name="Roberts R.J."/>
        </authorList>
    </citation>
    <scope>NUCLEOTIDE SEQUENCE [LARGE SCALE GENOMIC DNA]</scope>
    <source>
        <strain evidence="11 13">ATCC 49748</strain>
    </source>
</reference>
<keyword evidence="3" id="KW-0479">Metal-binding</keyword>
<evidence type="ECO:0000256" key="3">
    <source>
        <dbReference type="ARBA" id="ARBA00022723"/>
    </source>
</evidence>
<evidence type="ECO:0000256" key="5">
    <source>
        <dbReference type="ARBA" id="ARBA00022801"/>
    </source>
</evidence>
<dbReference type="InterPro" id="IPR006483">
    <property type="entry name" value="CRISPR-assoc_Cas3_HD"/>
</dbReference>
<accession>A0A8B0SHN7</accession>
<dbReference type="PROSITE" id="PS51643">
    <property type="entry name" value="HD_CAS3"/>
    <property type="match status" value="1"/>
</dbReference>
<evidence type="ECO:0000256" key="7">
    <source>
        <dbReference type="ARBA" id="ARBA00022840"/>
    </source>
</evidence>
<keyword evidence="12" id="KW-0255">Endonuclease</keyword>
<dbReference type="InterPro" id="IPR038257">
    <property type="entry name" value="CRISPR-assoc_Cas3_HD_sf"/>
</dbReference>
<name>A0A8B0SHN7_9GAMM</name>
<reference evidence="12" key="2">
    <citation type="submission" date="2021-04" db="EMBL/GenBank/DDBJ databases">
        <title>Complete Genome and methylome analysis of Thiothrix fructosivorans ATCC 49748.</title>
        <authorList>
            <person name="Fomenkov A."/>
            <person name="Sun L."/>
            <person name="Vincze T."/>
            <person name="Grabovich M.Y."/>
            <person name="Roberts R.J."/>
        </authorList>
    </citation>
    <scope>NUCLEOTIDE SEQUENCE</scope>
    <source>
        <strain evidence="12">ATCC 49748</strain>
    </source>
</reference>
<dbReference type="GO" id="GO:0051607">
    <property type="term" value="P:defense response to virus"/>
    <property type="evidence" value="ECO:0007669"/>
    <property type="project" value="UniProtKB-KW"/>
</dbReference>
<gene>
    <name evidence="12" type="ORF">J1836_015380</name>
    <name evidence="11" type="ORF">J1836_19990</name>
</gene>
<sequence length="979" mass="111242">MMVTFVSECEKNALPKTRRVLDAFANRIGSRTWQTVITNDGLDAVKKLLRKTASKNTAVSCHWIRSRSRSELVWVIGNKDKFNAQGYVPVNFTNQIDALKIDEITVMTDKIFANTRKQLLSQHLFAVGYIAYELTSRLLKDSDEDTKLAKTAFIAGCLHDLGKLDPCFQSWVAGELKNKELPEVAEEGEHIQKPVKFSFEKHPRHNEISLLLYHLLNDVAYKKINKENKDRIRHAIYWHHAKPIRKEPFRVLDTVYKKLKSNIDSSAEMTVLIHSVKQLISEVNAFSEAYFGEEESLSVGGLLDYFDNDHLYELGNTEFPKYKRYSQNDEIKDYQDDLIHNARNNICRAVVVSADRIISSLTAEALLTHLDNQTLDSLIDDALLKESQLAKDIESSLKDFENRFPNSARNQAQSEAAEKLLDVRSVAVLKGPAGCGKTKIALEWAAKSRAKKIIWICPRIQVCQGLLHDLTSKDYLPNTKIEINTGELKAIYQSGGVSNTPESDEFSGDIVITTIDQVLNTITTHTKVNALVQYLGAHTVFDEYHEYINMPAFNLLFAELVECKKLQGNRAKALLVSATPNYFFLKALLGLDYEDVIGISSFNQSDYQITIQTFEEKQIDESNPLYQQQPENTIVISNTALTAQRSFIKNQCHENAILFHSKFTLPDKQALFEQVFQCFKQEGNQRYAVLRSGPVVQASLNITCSRMVTEFTHAENWLQRLGRLDRFGESKEVNEYIVAIPDSLAIGGKQISRCAKFLDAMHSLQSAKAWNNFIQQHIEVGETITINRLYELYDAFYQHDASLKAVEADLVKALKKSVERLDAKLFDPVVLVRKDSIKSSKVKIKKHSLRGDNRFVQMAVCQINSLEDYQFVDHYAYDSNTEANLTSSIELILGYGDSRQNLLAFMAKKHHNVSDSKKVYNDNILLNEARDPDKPIYLSYISEDLQKVGGESQRHEFAIYYAIGYKQAIGTISINQLSI</sequence>
<dbReference type="GO" id="GO:0004386">
    <property type="term" value="F:helicase activity"/>
    <property type="evidence" value="ECO:0007669"/>
    <property type="project" value="UniProtKB-KW"/>
</dbReference>
<keyword evidence="7" id="KW-0067">ATP-binding</keyword>
<evidence type="ECO:0000259" key="9">
    <source>
        <dbReference type="PROSITE" id="PS51192"/>
    </source>
</evidence>
<dbReference type="GO" id="GO:0016787">
    <property type="term" value="F:hydrolase activity"/>
    <property type="evidence" value="ECO:0007669"/>
    <property type="project" value="UniProtKB-KW"/>
</dbReference>
<dbReference type="InterPro" id="IPR054712">
    <property type="entry name" value="Cas3-like_dom"/>
</dbReference>
<dbReference type="GO" id="GO:0046872">
    <property type="term" value="F:metal ion binding"/>
    <property type="evidence" value="ECO:0007669"/>
    <property type="project" value="UniProtKB-KW"/>
</dbReference>
<dbReference type="AlphaFoldDB" id="A0A8B0SHN7"/>
<dbReference type="EMBL" id="CP072748">
    <property type="protein sequence ID" value="QTX09970.1"/>
    <property type="molecule type" value="Genomic_DNA"/>
</dbReference>
<evidence type="ECO:0000313" key="13">
    <source>
        <dbReference type="Proteomes" id="UP000664466"/>
    </source>
</evidence>
<dbReference type="InterPro" id="IPR048823">
    <property type="entry name" value="Cas3_I-F_Cas2"/>
</dbReference>
<evidence type="ECO:0000256" key="2">
    <source>
        <dbReference type="ARBA" id="ARBA00009046"/>
    </source>
</evidence>
<evidence type="ECO:0000313" key="12">
    <source>
        <dbReference type="EMBL" id="QTX09970.1"/>
    </source>
</evidence>
<feature type="domain" description="HD Cas3-type" evidence="10">
    <location>
        <begin position="113"/>
        <end position="357"/>
    </location>
</feature>
<dbReference type="Proteomes" id="UP000664466">
    <property type="component" value="Unassembled WGS sequence"/>
</dbReference>
<dbReference type="CDD" id="cd09641">
    <property type="entry name" value="Cas3''_I"/>
    <property type="match status" value="1"/>
</dbReference>
<dbReference type="Pfam" id="PF00270">
    <property type="entry name" value="DEAD"/>
    <property type="match status" value="1"/>
</dbReference>
<dbReference type="SMART" id="SM00487">
    <property type="entry name" value="DEXDc"/>
    <property type="match status" value="1"/>
</dbReference>
<feature type="domain" description="Helicase ATP-binding" evidence="9">
    <location>
        <begin position="418"/>
        <end position="598"/>
    </location>
</feature>
<protein>
    <submittedName>
        <fullName evidence="12">CRISPR-associated endonuclease Cas3</fullName>
    </submittedName>
</protein>
<keyword evidence="12" id="KW-0540">Nuclease</keyword>
<evidence type="ECO:0000256" key="1">
    <source>
        <dbReference type="ARBA" id="ARBA00006847"/>
    </source>
</evidence>
<dbReference type="PROSITE" id="PS51192">
    <property type="entry name" value="HELICASE_ATP_BIND_1"/>
    <property type="match status" value="1"/>
</dbReference>
<dbReference type="SUPFAM" id="SSF52540">
    <property type="entry name" value="P-loop containing nucleoside triphosphate hydrolases"/>
    <property type="match status" value="2"/>
</dbReference>
<keyword evidence="13" id="KW-1185">Reference proteome</keyword>
<keyword evidence="4" id="KW-0547">Nucleotide-binding</keyword>
<dbReference type="RefSeq" id="WP_207252907.1">
    <property type="nucleotide sequence ID" value="NZ_JAFMPM010000008.1"/>
</dbReference>
<evidence type="ECO:0000259" key="10">
    <source>
        <dbReference type="PROSITE" id="PS51643"/>
    </source>
</evidence>
<evidence type="ECO:0000256" key="8">
    <source>
        <dbReference type="ARBA" id="ARBA00023118"/>
    </source>
</evidence>
<dbReference type="Pfam" id="PF18019">
    <property type="entry name" value="Cas3_HD"/>
    <property type="match status" value="1"/>
</dbReference>
<dbReference type="InterPro" id="IPR011545">
    <property type="entry name" value="DEAD/DEAH_box_helicase_dom"/>
</dbReference>
<dbReference type="Pfam" id="PF21384">
    <property type="entry name" value="Cas3_I-F_Cas2"/>
    <property type="match status" value="1"/>
</dbReference>
<organism evidence="12">
    <name type="scientific">Thiothrix fructosivorans</name>
    <dbReference type="NCBI Taxonomy" id="111770"/>
    <lineage>
        <taxon>Bacteria</taxon>
        <taxon>Pseudomonadati</taxon>
        <taxon>Pseudomonadota</taxon>
        <taxon>Gammaproteobacteria</taxon>
        <taxon>Thiotrichales</taxon>
        <taxon>Thiotrichaceae</taxon>
        <taxon>Thiothrix</taxon>
    </lineage>
</organism>
<keyword evidence="5" id="KW-0378">Hydrolase</keyword>
<dbReference type="InterPro" id="IPR014001">
    <property type="entry name" value="Helicase_ATP-bd"/>
</dbReference>
<dbReference type="GO" id="GO:0003676">
    <property type="term" value="F:nucleic acid binding"/>
    <property type="evidence" value="ECO:0007669"/>
    <property type="project" value="InterPro"/>
</dbReference>
<comment type="similarity">
    <text evidence="2">In the central section; belongs to the CRISPR-associated helicase Cas3 family.</text>
</comment>
<evidence type="ECO:0000313" key="11">
    <source>
        <dbReference type="EMBL" id="MBO0615183.1"/>
    </source>
</evidence>
<comment type="similarity">
    <text evidence="1">In the N-terminal section; belongs to the CRISPR-associated nuclease Cas3-HD family.</text>
</comment>
<dbReference type="Gene3D" id="3.40.50.300">
    <property type="entry name" value="P-loop containing nucleotide triphosphate hydrolases"/>
    <property type="match status" value="1"/>
</dbReference>
<proteinExistence type="inferred from homology"/>
<dbReference type="Gene3D" id="1.10.3210.30">
    <property type="match status" value="1"/>
</dbReference>